<feature type="compositionally biased region" description="Pro residues" evidence="1">
    <location>
        <begin position="113"/>
        <end position="123"/>
    </location>
</feature>
<keyword evidence="4" id="KW-1185">Reference proteome</keyword>
<feature type="domain" description="FCP1 homology" evidence="2">
    <location>
        <begin position="274"/>
        <end position="432"/>
    </location>
</feature>
<name>A0ABN9WLT8_9DINO</name>
<dbReference type="InterPro" id="IPR050365">
    <property type="entry name" value="TIM50"/>
</dbReference>
<dbReference type="InterPro" id="IPR036412">
    <property type="entry name" value="HAD-like_sf"/>
</dbReference>
<evidence type="ECO:0000256" key="1">
    <source>
        <dbReference type="SAM" id="MobiDB-lite"/>
    </source>
</evidence>
<dbReference type="Pfam" id="PF03031">
    <property type="entry name" value="NIF"/>
    <property type="match status" value="1"/>
</dbReference>
<comment type="caution">
    <text evidence="3">The sequence shown here is derived from an EMBL/GenBank/DDBJ whole genome shotgun (WGS) entry which is preliminary data.</text>
</comment>
<dbReference type="SMART" id="SM00577">
    <property type="entry name" value="CPDc"/>
    <property type="match status" value="1"/>
</dbReference>
<evidence type="ECO:0000259" key="2">
    <source>
        <dbReference type="PROSITE" id="PS50969"/>
    </source>
</evidence>
<dbReference type="PANTHER" id="PTHR12210">
    <property type="entry name" value="DULLARD PROTEIN PHOSPHATASE"/>
    <property type="match status" value="1"/>
</dbReference>
<feature type="compositionally biased region" description="Basic residues" evidence="1">
    <location>
        <begin position="97"/>
        <end position="107"/>
    </location>
</feature>
<reference evidence="3" key="1">
    <citation type="submission" date="2023-10" db="EMBL/GenBank/DDBJ databases">
        <authorList>
            <person name="Chen Y."/>
            <person name="Shah S."/>
            <person name="Dougan E. K."/>
            <person name="Thang M."/>
            <person name="Chan C."/>
        </authorList>
    </citation>
    <scope>NUCLEOTIDE SEQUENCE [LARGE SCALE GENOMIC DNA]</scope>
</reference>
<evidence type="ECO:0000313" key="3">
    <source>
        <dbReference type="EMBL" id="CAK0887549.1"/>
    </source>
</evidence>
<feature type="compositionally biased region" description="Low complexity" evidence="1">
    <location>
        <begin position="20"/>
        <end position="32"/>
    </location>
</feature>
<protein>
    <recommendedName>
        <fullName evidence="2">FCP1 homology domain-containing protein</fullName>
    </recommendedName>
</protein>
<dbReference type="NCBIfam" id="TIGR02251">
    <property type="entry name" value="HIF-SF_euk"/>
    <property type="match status" value="1"/>
</dbReference>
<evidence type="ECO:0000313" key="4">
    <source>
        <dbReference type="Proteomes" id="UP001189429"/>
    </source>
</evidence>
<dbReference type="CDD" id="cd07521">
    <property type="entry name" value="HAD_FCP1-like"/>
    <property type="match status" value="1"/>
</dbReference>
<dbReference type="EMBL" id="CAUYUJ010018951">
    <property type="protein sequence ID" value="CAK0887549.1"/>
    <property type="molecule type" value="Genomic_DNA"/>
</dbReference>
<feature type="compositionally biased region" description="Basic and acidic residues" evidence="1">
    <location>
        <begin position="179"/>
        <end position="196"/>
    </location>
</feature>
<organism evidence="3 4">
    <name type="scientific">Prorocentrum cordatum</name>
    <dbReference type="NCBI Taxonomy" id="2364126"/>
    <lineage>
        <taxon>Eukaryota</taxon>
        <taxon>Sar</taxon>
        <taxon>Alveolata</taxon>
        <taxon>Dinophyceae</taxon>
        <taxon>Prorocentrales</taxon>
        <taxon>Prorocentraceae</taxon>
        <taxon>Prorocentrum</taxon>
    </lineage>
</organism>
<feature type="compositionally biased region" description="Low complexity" evidence="1">
    <location>
        <begin position="124"/>
        <end position="144"/>
    </location>
</feature>
<gene>
    <name evidence="3" type="ORF">PCOR1329_LOCUS68575</name>
</gene>
<dbReference type="InterPro" id="IPR004274">
    <property type="entry name" value="FCP1_dom"/>
</dbReference>
<dbReference type="Gene3D" id="3.40.50.1000">
    <property type="entry name" value="HAD superfamily/HAD-like"/>
    <property type="match status" value="1"/>
</dbReference>
<dbReference type="SUPFAM" id="SSF56784">
    <property type="entry name" value="HAD-like"/>
    <property type="match status" value="1"/>
</dbReference>
<feature type="compositionally biased region" description="Basic residues" evidence="1">
    <location>
        <begin position="77"/>
        <end position="87"/>
    </location>
</feature>
<dbReference type="Proteomes" id="UP001189429">
    <property type="component" value="Unassembled WGS sequence"/>
</dbReference>
<dbReference type="InterPro" id="IPR023214">
    <property type="entry name" value="HAD_sf"/>
</dbReference>
<dbReference type="PROSITE" id="PS50969">
    <property type="entry name" value="FCP1"/>
    <property type="match status" value="1"/>
</dbReference>
<feature type="compositionally biased region" description="Low complexity" evidence="1">
    <location>
        <begin position="52"/>
        <end position="62"/>
    </location>
</feature>
<accession>A0ABN9WLT8</accession>
<feature type="region of interest" description="Disordered" evidence="1">
    <location>
        <begin position="1"/>
        <end position="220"/>
    </location>
</feature>
<dbReference type="InterPro" id="IPR011948">
    <property type="entry name" value="Dullard_phosphatase"/>
</dbReference>
<feature type="compositionally biased region" description="Pro residues" evidence="1">
    <location>
        <begin position="1"/>
        <end position="12"/>
    </location>
</feature>
<proteinExistence type="predicted"/>
<sequence length="470" mass="49263">MAGPVSPAPPPAAVEGAGGPARPALQGLAAHSSAEEAGEGAPSRGLAGGPGPWASASASGRPPSEEAPAPEPAAPAPRRRRGAHWCRRLLALVRPQGRAKSRQRQRLRSVVPSPGPPWPPPQAPWQRPSAPSGAQASPAAPCAASGGGGSAPAAEDVLAPDDGKPRPAPWRPDAGAPARGREACRRRAASERERARAAALHRRGSSGSLAGGAGVLASRPGRAMSPAVEGARVEPRCGQLSLAPAAAQQVELRLGGQGRQLEQREGQLGPQAGPNVGRKTLVVDLDETLVHSSFIDHGSSNLIVHVEIEGEVHPVYVGKRPGVDEFLEKMTQLYEVVVYTAATSKYANAVLDELDPYGMLAFRLFREACTPSPFGYVKDLSKLGRELSNIIIIDNSPVCYSMQPENAIPIQTWRSNPSDTELLDLMPILWALSTVENIPDIIRHVLLGVKGDECEGTPAKGTVTRGSIRC</sequence>